<feature type="binding site" evidence="19">
    <location>
        <position position="740"/>
    </location>
    <ligand>
        <name>ATP</name>
        <dbReference type="ChEBI" id="CHEBI:30616"/>
        <label>2</label>
    </ligand>
</feature>
<dbReference type="FunFam" id="3.40.50.20:FF:000001">
    <property type="entry name" value="Carbamoyl-phosphate synthase large chain"/>
    <property type="match status" value="1"/>
</dbReference>
<feature type="binding site" evidence="19">
    <location>
        <position position="299"/>
    </location>
    <ligand>
        <name>Mg(2+)</name>
        <dbReference type="ChEBI" id="CHEBI:18420"/>
        <label>2</label>
    </ligand>
</feature>
<dbReference type="SUPFAM" id="SSF56059">
    <property type="entry name" value="Glutathione synthetase ATP-binding domain-like"/>
    <property type="match status" value="2"/>
</dbReference>
<feature type="binding site" evidence="19">
    <location>
        <position position="782"/>
    </location>
    <ligand>
        <name>ATP</name>
        <dbReference type="ChEBI" id="CHEBI:30616"/>
        <label>2</label>
    </ligand>
</feature>
<feature type="binding site" evidence="19">
    <location>
        <position position="784"/>
    </location>
    <ligand>
        <name>ATP</name>
        <dbReference type="ChEBI" id="CHEBI:30616"/>
        <label>2</label>
    </ligand>
</feature>
<feature type="binding site" evidence="19">
    <location>
        <position position="857"/>
    </location>
    <ligand>
        <name>Mn(2+)</name>
        <dbReference type="ChEBI" id="CHEBI:29035"/>
        <label>3</label>
    </ligand>
</feature>
<dbReference type="SMART" id="SM01096">
    <property type="entry name" value="CPSase_L_D3"/>
    <property type="match status" value="1"/>
</dbReference>
<feature type="binding site" evidence="19">
    <location>
        <position position="869"/>
    </location>
    <ligand>
        <name>Mn(2+)</name>
        <dbReference type="ChEBI" id="CHEBI:29035"/>
        <label>4</label>
    </ligand>
</feature>
<evidence type="ECO:0000256" key="16">
    <source>
        <dbReference type="ARBA" id="ARBA00048816"/>
    </source>
</evidence>
<dbReference type="GO" id="GO:0006526">
    <property type="term" value="P:L-arginine biosynthetic process"/>
    <property type="evidence" value="ECO:0007669"/>
    <property type="project" value="UniProtKB-UniRule"/>
</dbReference>
<dbReference type="AlphaFoldDB" id="A0A212JVZ4"/>
<dbReference type="InterPro" id="IPR006275">
    <property type="entry name" value="CPSase_lsu"/>
</dbReference>
<protein>
    <recommendedName>
        <fullName evidence="19">Carbamoyl phosphate synthase large chain</fullName>
        <ecNumber evidence="19">6.3.4.16</ecNumber>
        <ecNumber evidence="19">6.3.5.5</ecNumber>
    </recommendedName>
    <alternativeName>
        <fullName evidence="19">Carbamoyl phosphate synthetase ammonia chain</fullName>
    </alternativeName>
</protein>
<dbReference type="EMBL" id="FLUQ01000002">
    <property type="protein sequence ID" value="SBW03548.1"/>
    <property type="molecule type" value="Genomic_DNA"/>
</dbReference>
<dbReference type="Gene3D" id="3.30.470.20">
    <property type="entry name" value="ATP-grasp fold, B domain"/>
    <property type="match status" value="2"/>
</dbReference>
<comment type="catalytic activity">
    <reaction evidence="16 19">
        <text>hydrogencarbonate + L-glutamine + 2 ATP + H2O = carbamoyl phosphate + L-glutamate + 2 ADP + phosphate + 2 H(+)</text>
        <dbReference type="Rhea" id="RHEA:18633"/>
        <dbReference type="ChEBI" id="CHEBI:15377"/>
        <dbReference type="ChEBI" id="CHEBI:15378"/>
        <dbReference type="ChEBI" id="CHEBI:17544"/>
        <dbReference type="ChEBI" id="CHEBI:29985"/>
        <dbReference type="ChEBI" id="CHEBI:30616"/>
        <dbReference type="ChEBI" id="CHEBI:43474"/>
        <dbReference type="ChEBI" id="CHEBI:58228"/>
        <dbReference type="ChEBI" id="CHEBI:58359"/>
        <dbReference type="ChEBI" id="CHEBI:456216"/>
        <dbReference type="EC" id="6.3.5.5"/>
    </reaction>
</comment>
<dbReference type="SUPFAM" id="SSF52335">
    <property type="entry name" value="Methylglyoxal synthase-like"/>
    <property type="match status" value="1"/>
</dbReference>
<comment type="function">
    <text evidence="17 19">Large subunit of the glutamine-dependent carbamoyl phosphate synthetase (CPSase). CPSase catalyzes the formation of carbamoyl phosphate from the ammonia moiety of glutamine, carbonate, and phosphate donated by ATP, constituting the first step of 2 biosynthetic pathways, one leading to arginine and/or urea and the other to pyrimidine nucleotides. The large subunit (synthetase) binds the substrates ammonia (free or transferred from glutamine from the small subunit), hydrogencarbonate and ATP and carries out an ATP-coupled ligase reaction, activating hydrogencarbonate by forming carboxy phosphate which reacts with ammonia to form carbamoyl phosphate.</text>
</comment>
<dbReference type="InterPro" id="IPR033937">
    <property type="entry name" value="MGS_CPS_CarB"/>
</dbReference>
<evidence type="ECO:0000256" key="10">
    <source>
        <dbReference type="ARBA" id="ARBA00022741"/>
    </source>
</evidence>
<comment type="caution">
    <text evidence="19">Lacks conserved residue(s) required for the propagation of feature annotation.</text>
</comment>
<accession>A0A212JVZ4</accession>
<dbReference type="InterPro" id="IPR036897">
    <property type="entry name" value="CarbamoylP_synth_lsu_oligo_sf"/>
</dbReference>
<comment type="similarity">
    <text evidence="4 19">Belongs to the CarB family.</text>
</comment>
<feature type="region of interest" description="Allosteric domain" evidence="19">
    <location>
        <begin position="965"/>
        <end position="1104"/>
    </location>
</feature>
<feature type="binding site" evidence="19">
    <location>
        <position position="869"/>
    </location>
    <ligand>
        <name>Mg(2+)</name>
        <dbReference type="ChEBI" id="CHEBI:18420"/>
        <label>4</label>
    </ligand>
</feature>
<keyword evidence="8" id="KW-0479">Metal-binding</keyword>
<comment type="domain">
    <text evidence="19">The large subunit is composed of 2 ATP-grasp domains that are involved in binding the 2 ATP molecules needed for carbamoyl phosphate synthesis. The N-terminal ATP-grasp domain (referred to as the carboxyphosphate synthetic component) catalyzes the ATP-dependent phosphorylation of hydrogencarbonate to carboxyphosphate and the subsequent nucleophilic attack by ammonia to form a carbamate intermediate. The C-terminal ATP-grasp domain (referred to as the carbamoyl phosphate synthetic component) then catalyzes the phosphorylation of carbamate with the second ATP to form the end product carbamoyl phosphate. The reactive and unstable enzyme intermediates are sequentially channeled from one active site to the next through the interior of the protein over a distance of at least 96 A.</text>
</comment>
<evidence type="ECO:0000256" key="12">
    <source>
        <dbReference type="ARBA" id="ARBA00022842"/>
    </source>
</evidence>
<feature type="binding site" evidence="19">
    <location>
        <position position="243"/>
    </location>
    <ligand>
        <name>ATP</name>
        <dbReference type="ChEBI" id="CHEBI:30616"/>
        <label>1</label>
    </ligand>
</feature>
<comment type="pathway">
    <text evidence="3 19">Amino-acid biosynthesis; L-arginine biosynthesis; carbamoyl phosphate from bicarbonate: step 1/1.</text>
</comment>
<feature type="binding site" evidence="19">
    <location>
        <position position="789"/>
    </location>
    <ligand>
        <name>ATP</name>
        <dbReference type="ChEBI" id="CHEBI:30616"/>
        <label>2</label>
    </ligand>
</feature>
<dbReference type="NCBIfam" id="TIGR01369">
    <property type="entry name" value="CPSaseII_lrg"/>
    <property type="match status" value="1"/>
</dbReference>
<dbReference type="PRINTS" id="PR00098">
    <property type="entry name" value="CPSASE"/>
</dbReference>
<evidence type="ECO:0000256" key="1">
    <source>
        <dbReference type="ARBA" id="ARBA00001936"/>
    </source>
</evidence>
<keyword evidence="10 19" id="KW-0547">Nucleotide-binding</keyword>
<dbReference type="InterPro" id="IPR036914">
    <property type="entry name" value="MGS-like_dom_sf"/>
</dbReference>
<dbReference type="InterPro" id="IPR011761">
    <property type="entry name" value="ATP-grasp"/>
</dbReference>
<feature type="binding site" evidence="19">
    <location>
        <position position="299"/>
    </location>
    <ligand>
        <name>ATP</name>
        <dbReference type="ChEBI" id="CHEBI:30616"/>
        <label>1</label>
    </ligand>
</feature>
<evidence type="ECO:0000256" key="6">
    <source>
        <dbReference type="ARBA" id="ARBA00022598"/>
    </source>
</evidence>
<feature type="binding site" evidence="19">
    <location>
        <position position="871"/>
    </location>
    <ligand>
        <name>Mn(2+)</name>
        <dbReference type="ChEBI" id="CHEBI:29035"/>
        <label>4</label>
    </ligand>
</feature>
<comment type="catalytic activity">
    <reaction evidence="15 19">
        <text>hydrogencarbonate + NH4(+) + 2 ATP = carbamoyl phosphate + 2 ADP + phosphate + 2 H(+)</text>
        <dbReference type="Rhea" id="RHEA:18029"/>
        <dbReference type="ChEBI" id="CHEBI:15378"/>
        <dbReference type="ChEBI" id="CHEBI:17544"/>
        <dbReference type="ChEBI" id="CHEBI:28938"/>
        <dbReference type="ChEBI" id="CHEBI:30616"/>
        <dbReference type="ChEBI" id="CHEBI:43474"/>
        <dbReference type="ChEBI" id="CHEBI:58228"/>
        <dbReference type="ChEBI" id="CHEBI:456216"/>
        <dbReference type="EC" id="6.3.4.16"/>
    </reaction>
</comment>
<proteinExistence type="inferred from homology"/>
<evidence type="ECO:0000256" key="19">
    <source>
        <dbReference type="HAMAP-Rule" id="MF_01210"/>
    </source>
</evidence>
<dbReference type="SUPFAM" id="SSF52440">
    <property type="entry name" value="PreATP-grasp domain"/>
    <property type="match status" value="2"/>
</dbReference>
<feature type="binding site" evidence="19">
    <location>
        <position position="176"/>
    </location>
    <ligand>
        <name>ATP</name>
        <dbReference type="ChEBI" id="CHEBI:30616"/>
        <label>1</label>
    </ligand>
</feature>
<feature type="binding site" evidence="19">
    <location>
        <position position="285"/>
    </location>
    <ligand>
        <name>Mn(2+)</name>
        <dbReference type="ChEBI" id="CHEBI:29035"/>
        <label>1</label>
    </ligand>
</feature>
<dbReference type="InterPro" id="IPR005480">
    <property type="entry name" value="CPSase_lsu_oligo"/>
</dbReference>
<evidence type="ECO:0000256" key="17">
    <source>
        <dbReference type="ARBA" id="ARBA00057223"/>
    </source>
</evidence>
<comment type="cofactor">
    <cofactor evidence="1">
        <name>Mn(2+)</name>
        <dbReference type="ChEBI" id="CHEBI:29035"/>
    </cofactor>
</comment>
<comment type="cofactor">
    <cofactor evidence="19">
        <name>Mg(2+)</name>
        <dbReference type="ChEBI" id="CHEBI:18420"/>
    </cofactor>
    <cofactor evidence="19">
        <name>Mn(2+)</name>
        <dbReference type="ChEBI" id="CHEBI:29035"/>
    </cofactor>
    <text evidence="19">Binds 4 Mg(2+) or Mn(2+) ions per subunit.</text>
</comment>
<evidence type="ECO:0000256" key="8">
    <source>
        <dbReference type="ARBA" id="ARBA00022723"/>
    </source>
</evidence>
<evidence type="ECO:0000256" key="18">
    <source>
        <dbReference type="ARBA" id="ARBA00062056"/>
    </source>
</evidence>
<reference evidence="22" key="1">
    <citation type="submission" date="2016-04" db="EMBL/GenBank/DDBJ databases">
        <authorList>
            <person name="Evans L.H."/>
            <person name="Alamgir A."/>
            <person name="Owens N."/>
            <person name="Weber N.D."/>
            <person name="Virtaneva K."/>
            <person name="Barbian K."/>
            <person name="Babar A."/>
            <person name="Rosenke K."/>
        </authorList>
    </citation>
    <scope>NUCLEOTIDE SEQUENCE</scope>
    <source>
        <strain evidence="22">86</strain>
    </source>
</reference>
<comment type="subunit">
    <text evidence="18 19">Composed of two chains; the small (or glutamine) chain promotes the hydrolysis of glutamine to ammonia, which is used by the large (or ammonia) chain to synthesize carbamoyl phosphate. Tetramer of heterodimers (alpha,beta)4.</text>
</comment>
<dbReference type="UniPathway" id="UPA00068">
    <property type="reaction ID" value="UER00171"/>
</dbReference>
<dbReference type="Pfam" id="PF02787">
    <property type="entry name" value="CPSase_L_D3"/>
    <property type="match status" value="1"/>
</dbReference>
<evidence type="ECO:0000256" key="13">
    <source>
        <dbReference type="ARBA" id="ARBA00022975"/>
    </source>
</evidence>
<dbReference type="NCBIfam" id="NF009455">
    <property type="entry name" value="PRK12815.1"/>
    <property type="match status" value="1"/>
</dbReference>
<dbReference type="PROSITE" id="PS00866">
    <property type="entry name" value="CPSASE_1"/>
    <property type="match status" value="1"/>
</dbReference>
<feature type="binding site" evidence="19">
    <location>
        <position position="869"/>
    </location>
    <ligand>
        <name>Mn(2+)</name>
        <dbReference type="ChEBI" id="CHEBI:29035"/>
        <label>3</label>
    </ligand>
</feature>
<dbReference type="InterPro" id="IPR005479">
    <property type="entry name" value="CPAse_ATP-bd"/>
</dbReference>
<dbReference type="GO" id="GO:0005524">
    <property type="term" value="F:ATP binding"/>
    <property type="evidence" value="ECO:0007669"/>
    <property type="project" value="UniProtKB-UniRule"/>
</dbReference>
<feature type="binding site" evidence="19">
    <location>
        <position position="869"/>
    </location>
    <ligand>
        <name>Mg(2+)</name>
        <dbReference type="ChEBI" id="CHEBI:18420"/>
        <label>3</label>
    </ligand>
</feature>
<feature type="binding site" evidence="19">
    <location>
        <position position="816"/>
    </location>
    <ligand>
        <name>ATP</name>
        <dbReference type="ChEBI" id="CHEBI:30616"/>
        <label>2</label>
    </ligand>
</feature>
<dbReference type="InterPro" id="IPR005483">
    <property type="entry name" value="CPSase_dom"/>
</dbReference>
<dbReference type="PROSITE" id="PS50975">
    <property type="entry name" value="ATP_GRASP"/>
    <property type="match status" value="2"/>
</dbReference>
<feature type="binding site" evidence="19">
    <location>
        <position position="301"/>
    </location>
    <ligand>
        <name>Mg(2+)</name>
        <dbReference type="ChEBI" id="CHEBI:18420"/>
        <label>2</label>
    </ligand>
</feature>
<dbReference type="PANTHER" id="PTHR11405">
    <property type="entry name" value="CARBAMOYLTRANSFERASE FAMILY MEMBER"/>
    <property type="match status" value="1"/>
</dbReference>
<keyword evidence="5 19" id="KW-0055">Arginine biosynthesis</keyword>
<feature type="binding site" evidence="19">
    <location>
        <position position="871"/>
    </location>
    <ligand>
        <name>Mg(2+)</name>
        <dbReference type="ChEBI" id="CHEBI:18420"/>
        <label>4</label>
    </ligand>
</feature>
<evidence type="ECO:0000256" key="7">
    <source>
        <dbReference type="ARBA" id="ARBA00022605"/>
    </source>
</evidence>
<keyword evidence="12" id="KW-0460">Magnesium</keyword>
<feature type="domain" description="ATP-grasp" evidence="20">
    <location>
        <begin position="704"/>
        <end position="898"/>
    </location>
</feature>
<feature type="binding site" evidence="19">
    <location>
        <position position="857"/>
    </location>
    <ligand>
        <name>ATP</name>
        <dbReference type="ChEBI" id="CHEBI:30616"/>
        <label>2</label>
    </ligand>
</feature>
<keyword evidence="14" id="KW-0464">Manganese</keyword>
<dbReference type="GO" id="GO:0044205">
    <property type="term" value="P:'de novo' UMP biosynthetic process"/>
    <property type="evidence" value="ECO:0007669"/>
    <property type="project" value="UniProtKB-UniRule"/>
</dbReference>
<feature type="binding site" evidence="19">
    <location>
        <position position="215"/>
    </location>
    <ligand>
        <name>ATP</name>
        <dbReference type="ChEBI" id="CHEBI:30616"/>
        <label>1</label>
    </ligand>
</feature>
<dbReference type="PROSITE" id="PS00867">
    <property type="entry name" value="CPSASE_2"/>
    <property type="match status" value="2"/>
</dbReference>
<dbReference type="Pfam" id="PF02786">
    <property type="entry name" value="CPSase_L_D2"/>
    <property type="match status" value="2"/>
</dbReference>
<dbReference type="Pfam" id="PF02142">
    <property type="entry name" value="MGS"/>
    <property type="match status" value="1"/>
</dbReference>
<evidence type="ECO:0000256" key="5">
    <source>
        <dbReference type="ARBA" id="ARBA00022571"/>
    </source>
</evidence>
<dbReference type="GO" id="GO:0005737">
    <property type="term" value="C:cytoplasm"/>
    <property type="evidence" value="ECO:0007669"/>
    <property type="project" value="TreeGrafter"/>
</dbReference>
<evidence type="ECO:0000259" key="21">
    <source>
        <dbReference type="PROSITE" id="PS51855"/>
    </source>
</evidence>
<feature type="binding site" evidence="19">
    <location>
        <position position="175"/>
    </location>
    <ligand>
        <name>ATP</name>
        <dbReference type="ChEBI" id="CHEBI:30616"/>
        <label>1</label>
    </ligand>
</feature>
<evidence type="ECO:0000256" key="2">
    <source>
        <dbReference type="ARBA" id="ARBA00004812"/>
    </source>
</evidence>
<organism evidence="22">
    <name type="scientific">uncultured delta proteobacterium</name>
    <dbReference type="NCBI Taxonomy" id="34034"/>
    <lineage>
        <taxon>Bacteria</taxon>
        <taxon>Deltaproteobacteria</taxon>
        <taxon>environmental samples</taxon>
    </lineage>
</organism>
<dbReference type="PANTHER" id="PTHR11405:SF53">
    <property type="entry name" value="CARBAMOYL-PHOSPHATE SYNTHASE [AMMONIA], MITOCHONDRIAL"/>
    <property type="match status" value="1"/>
</dbReference>
<dbReference type="EC" id="6.3.5.5" evidence="19"/>
<evidence type="ECO:0000313" key="22">
    <source>
        <dbReference type="EMBL" id="SBW03548.1"/>
    </source>
</evidence>
<feature type="binding site" evidence="19">
    <location>
        <position position="129"/>
    </location>
    <ligand>
        <name>ATP</name>
        <dbReference type="ChEBI" id="CHEBI:30616"/>
        <label>1</label>
    </ligand>
</feature>
<keyword evidence="11 19" id="KW-0067">ATP-binding</keyword>
<dbReference type="CDD" id="cd01424">
    <property type="entry name" value="MGS_CPS_II"/>
    <property type="match status" value="1"/>
</dbReference>
<dbReference type="FunFam" id="3.40.50.20:FF:000002">
    <property type="entry name" value="Carbamoyl-phosphate synthase large chain"/>
    <property type="match status" value="1"/>
</dbReference>
<dbReference type="HAMAP" id="MF_01210_B">
    <property type="entry name" value="CPSase_L_chain_B"/>
    <property type="match status" value="1"/>
</dbReference>
<dbReference type="InterPro" id="IPR058047">
    <property type="entry name" value="CPSase_preATP-grasp"/>
</dbReference>
<feature type="binding site" evidence="19">
    <location>
        <position position="299"/>
    </location>
    <ligand>
        <name>Mg(2+)</name>
        <dbReference type="ChEBI" id="CHEBI:18420"/>
        <label>1</label>
    </ligand>
</feature>
<feature type="binding site" evidence="19">
    <location>
        <position position="814"/>
    </location>
    <ligand>
        <name>ATP</name>
        <dbReference type="ChEBI" id="CHEBI:30616"/>
        <label>2</label>
    </ligand>
</feature>
<evidence type="ECO:0000256" key="9">
    <source>
        <dbReference type="ARBA" id="ARBA00022737"/>
    </source>
</evidence>
<feature type="binding site" evidence="19">
    <location>
        <position position="208"/>
    </location>
    <ligand>
        <name>ATP</name>
        <dbReference type="ChEBI" id="CHEBI:30616"/>
        <label>1</label>
    </ligand>
</feature>
<feature type="binding site" evidence="19">
    <location>
        <position position="299"/>
    </location>
    <ligand>
        <name>Mn(2+)</name>
        <dbReference type="ChEBI" id="CHEBI:29035"/>
        <label>2</label>
    </ligand>
</feature>
<dbReference type="NCBIfam" id="NF003671">
    <property type="entry name" value="PRK05294.1"/>
    <property type="match status" value="1"/>
</dbReference>
<feature type="binding site" evidence="19">
    <location>
        <position position="817"/>
    </location>
    <ligand>
        <name>ATP</name>
        <dbReference type="ChEBI" id="CHEBI:30616"/>
        <label>2</label>
    </ligand>
</feature>
<feature type="binding site" evidence="19">
    <location>
        <position position="285"/>
    </location>
    <ligand>
        <name>ATP</name>
        <dbReference type="ChEBI" id="CHEBI:30616"/>
        <label>1</label>
    </ligand>
</feature>
<dbReference type="InterPro" id="IPR016185">
    <property type="entry name" value="PreATP-grasp_dom_sf"/>
</dbReference>
<gene>
    <name evidence="19 22" type="primary">carB</name>
    <name evidence="22" type="ORF">KL86DPRO_20162</name>
</gene>
<keyword evidence="7 19" id="KW-0028">Amino-acid biosynthesis</keyword>
<dbReference type="GO" id="GO:0004087">
    <property type="term" value="F:carbamoyl-phosphate synthase (ammonia) activity"/>
    <property type="evidence" value="ECO:0007669"/>
    <property type="project" value="UniProtKB-EC"/>
</dbReference>
<dbReference type="FunFam" id="3.30.470.20:FF:000007">
    <property type="entry name" value="Carbamoyl-phosphate synthase large chain"/>
    <property type="match status" value="1"/>
</dbReference>
<keyword evidence="6 19" id="KW-0436">Ligase</keyword>
<feature type="domain" description="ATP-grasp" evidence="20">
    <location>
        <begin position="133"/>
        <end position="328"/>
    </location>
</feature>
<dbReference type="Gene3D" id="1.10.1030.10">
    <property type="entry name" value="Carbamoyl-phosphate synthetase, large subunit oligomerisation domain"/>
    <property type="match status" value="1"/>
</dbReference>
<feature type="binding site" evidence="19">
    <location>
        <position position="299"/>
    </location>
    <ligand>
        <name>Mn(2+)</name>
        <dbReference type="ChEBI" id="CHEBI:29035"/>
        <label>1</label>
    </ligand>
</feature>
<dbReference type="PROSITE" id="PS51855">
    <property type="entry name" value="MGS"/>
    <property type="match status" value="1"/>
</dbReference>
<dbReference type="Gene3D" id="3.40.50.20">
    <property type="match status" value="2"/>
</dbReference>
<feature type="binding site" evidence="19">
    <location>
        <position position="301"/>
    </location>
    <ligand>
        <name>Mn(2+)</name>
        <dbReference type="ChEBI" id="CHEBI:29035"/>
        <label>2</label>
    </ligand>
</feature>
<feature type="region of interest" description="Carboxyphosphate synthetic domain" evidence="19">
    <location>
        <begin position="1"/>
        <end position="401"/>
    </location>
</feature>
<evidence type="ECO:0000256" key="11">
    <source>
        <dbReference type="ARBA" id="ARBA00022840"/>
    </source>
</evidence>
<feature type="binding site" evidence="19">
    <location>
        <position position="815"/>
    </location>
    <ligand>
        <name>ATP</name>
        <dbReference type="ChEBI" id="CHEBI:30616"/>
        <label>2</label>
    </ligand>
</feature>
<evidence type="ECO:0000256" key="14">
    <source>
        <dbReference type="ARBA" id="ARBA00023211"/>
    </source>
</evidence>
<feature type="domain" description="MGS-like" evidence="21">
    <location>
        <begin position="965"/>
        <end position="1104"/>
    </location>
</feature>
<dbReference type="Pfam" id="PF25596">
    <property type="entry name" value="CPSase_L_D1"/>
    <property type="match status" value="2"/>
</dbReference>
<comment type="pathway">
    <text evidence="2 19">Pyrimidine metabolism; UMP biosynthesis via de novo pathway; (S)-dihydroorotate from bicarbonate: step 1/3.</text>
</comment>
<dbReference type="FunFam" id="1.10.1030.10:FF:000002">
    <property type="entry name" value="Carbamoyl-phosphate synthase large chain"/>
    <property type="match status" value="1"/>
</dbReference>
<evidence type="ECO:0000256" key="4">
    <source>
        <dbReference type="ARBA" id="ARBA00009799"/>
    </source>
</evidence>
<evidence type="ECO:0000256" key="15">
    <source>
        <dbReference type="ARBA" id="ARBA00047359"/>
    </source>
</evidence>
<dbReference type="Gene3D" id="3.40.50.1380">
    <property type="entry name" value="Methylglyoxal synthase-like domain"/>
    <property type="match status" value="1"/>
</dbReference>
<dbReference type="EC" id="6.3.4.16" evidence="19"/>
<evidence type="ECO:0000259" key="20">
    <source>
        <dbReference type="PROSITE" id="PS50975"/>
    </source>
</evidence>
<dbReference type="PROSITE" id="PS51257">
    <property type="entry name" value="PROKAR_LIPOPROTEIN"/>
    <property type="match status" value="1"/>
</dbReference>
<feature type="binding site" evidence="19">
    <location>
        <position position="210"/>
    </location>
    <ligand>
        <name>ATP</name>
        <dbReference type="ChEBI" id="CHEBI:30616"/>
        <label>1</label>
    </ligand>
</feature>
<sequence>MPKRTDIKTIMVLGSGPIVIGQACEFDYSGTQGCKALREEGYRVVLLNSNPATVMTDPGFSDRTYIEPVNIHMATAIIRQERPDAILPTLGGQTALNLAMELHGHGVLEEYGVEMIGARPASIELAENRQSFREIMQKIGLDLPKSELAHSVDEALALVREIGFPAIVRPSYTLGGTGGGIAYNLEEFREVARSGLLASPIRQVLVEESVLGWKELELEVVRDGADNAIVVCGIENFDPMGVHTGDSITVAPIQTLSDPEYQALRDDALAIVRAVGVDTGGCNVQFAINPKTGRRVVIEMNPRVSRSSALASKATGFPIARVAAKLAVGYRLDELKNDITGTSACFEPTIDYCVVKVPRFTFEKFEGANRELGLRMQSVGETMALGGNFREALQKSLRGLETGLAGLEPLPKPFDAPPSKAGRLAQLTENLHQRSPDRLMELYEALNLGLSLEDAADITGIDPWFLSQIEIIRQTEKTIRAEFLPLLAQERLEPGERLTALWRRIKAQGFSDERIARLSGEVLPDSMSVEEVRACRLAAGVTAVFRSVDTCAGEFEALTPYFYSTYDAVGKDAAHERTIADRSKRSVMILGGGPNRIGQGIEFDYCCVQASFTLKSMGITTIMVNSNPETVSTDFDTADRLYFEPLTVEDILAVYEAEKPEGLMVQFGGQTPLNLARALQKAGVPILGTQPEGIALAEDRDAFGALADKLGVPQPASGMAFNEESACRIAKKIGYPVMVRPSFVLGGRAMRIIHDETSLRDYVSGKTAGLVLSPETPILVDKFLEDAVEVDVDAVVDGKEVAIAAIMEHIEQAGIHSGDSCCSIPTHTLSEECLADIRRHTRSLGLALGTRGLLNMQFAVHQGRVYIIEANPRASRTVPFVSKAIGLSVAGIATRVMAGETLEETGFTKEPELPYFVVKEAVFPFDRFPGTVINLGPEMRSTGEVMGIDRTFGMAFLKSQSAANSRVPVEGNVILSVSDRDKAALVPLAARLSILGFLLYATPGTRDILAENGITAKTVVKIGPQRPHLLDLMRNGNIDMIVNTVSGPTSARDASPIRGEAIARRITLITTITALAAAVEGLETLQRDKRSVAPLQDYYAGKVC</sequence>
<feature type="binding site" evidence="19">
    <location>
        <position position="242"/>
    </location>
    <ligand>
        <name>ATP</name>
        <dbReference type="ChEBI" id="CHEBI:30616"/>
        <label>1</label>
    </ligand>
</feature>
<feature type="binding site" evidence="19">
    <location>
        <position position="869"/>
    </location>
    <ligand>
        <name>ATP</name>
        <dbReference type="ChEBI" id="CHEBI:30616"/>
        <label>2</label>
    </ligand>
</feature>
<feature type="binding site" evidence="19">
    <location>
        <position position="285"/>
    </location>
    <ligand>
        <name>Mg(2+)</name>
        <dbReference type="ChEBI" id="CHEBI:18420"/>
        <label>1</label>
    </ligand>
</feature>
<dbReference type="GO" id="GO:0046872">
    <property type="term" value="F:metal ion binding"/>
    <property type="evidence" value="ECO:0007669"/>
    <property type="project" value="UniProtKB-KW"/>
</dbReference>
<dbReference type="InterPro" id="IPR011607">
    <property type="entry name" value="MGS-like_dom"/>
</dbReference>
<dbReference type="GO" id="GO:0006541">
    <property type="term" value="P:glutamine metabolic process"/>
    <property type="evidence" value="ECO:0007669"/>
    <property type="project" value="TreeGrafter"/>
</dbReference>
<feature type="binding site" evidence="19">
    <location>
        <position position="857"/>
    </location>
    <ligand>
        <name>Mg(2+)</name>
        <dbReference type="ChEBI" id="CHEBI:18420"/>
        <label>3</label>
    </ligand>
</feature>
<feature type="binding site" evidence="19">
    <location>
        <position position="169"/>
    </location>
    <ligand>
        <name>ATP</name>
        <dbReference type="ChEBI" id="CHEBI:30616"/>
        <label>1</label>
    </ligand>
</feature>
<dbReference type="SUPFAM" id="SSF48108">
    <property type="entry name" value="Carbamoyl phosphate synthetase, large subunit connection domain"/>
    <property type="match status" value="1"/>
</dbReference>
<feature type="binding site" evidence="19">
    <location>
        <position position="241"/>
    </location>
    <ligand>
        <name>ATP</name>
        <dbReference type="ChEBI" id="CHEBI:30616"/>
        <label>1</label>
    </ligand>
</feature>
<dbReference type="UniPathway" id="UPA00070">
    <property type="reaction ID" value="UER00115"/>
</dbReference>
<evidence type="ECO:0000256" key="3">
    <source>
        <dbReference type="ARBA" id="ARBA00005077"/>
    </source>
</evidence>
<keyword evidence="13 19" id="KW-0665">Pyrimidine biosynthesis</keyword>
<dbReference type="SMART" id="SM00851">
    <property type="entry name" value="MGS"/>
    <property type="match status" value="1"/>
</dbReference>
<dbReference type="FunFam" id="3.30.470.20:FF:000026">
    <property type="entry name" value="Carbamoyl-phosphate synthase large chain"/>
    <property type="match status" value="1"/>
</dbReference>
<keyword evidence="9 19" id="KW-0677">Repeat</keyword>
<name>A0A212JVZ4_9DELT</name>
<dbReference type="GO" id="GO:0004088">
    <property type="term" value="F:carbamoyl-phosphate synthase (glutamine-hydrolyzing) activity"/>
    <property type="evidence" value="ECO:0007669"/>
    <property type="project" value="UniProtKB-UniRule"/>
</dbReference>